<accession>A0A8B7ZKQ2</accession>
<dbReference type="OrthoDB" id="5310573at2759"/>
<dbReference type="Gene3D" id="3.40.190.10">
    <property type="entry name" value="Periplasmic binding protein-like II"/>
    <property type="match status" value="2"/>
</dbReference>
<dbReference type="PANTHER" id="PTHR35841">
    <property type="entry name" value="PHOSPHONATES-BINDING PERIPLASMIC PROTEIN"/>
    <property type="match status" value="1"/>
</dbReference>
<dbReference type="RefSeq" id="XP_022103895.1">
    <property type="nucleotide sequence ID" value="XM_022248203.1"/>
</dbReference>
<evidence type="ECO:0000313" key="3">
    <source>
        <dbReference type="RefSeq" id="XP_022103896.1"/>
    </source>
</evidence>
<organism evidence="1 3">
    <name type="scientific">Acanthaster planci</name>
    <name type="common">Crown-of-thorns starfish</name>
    <dbReference type="NCBI Taxonomy" id="133434"/>
    <lineage>
        <taxon>Eukaryota</taxon>
        <taxon>Metazoa</taxon>
        <taxon>Echinodermata</taxon>
        <taxon>Eleutherozoa</taxon>
        <taxon>Asterozoa</taxon>
        <taxon>Asteroidea</taxon>
        <taxon>Valvatacea</taxon>
        <taxon>Valvatida</taxon>
        <taxon>Acanthasteridae</taxon>
        <taxon>Acanthaster</taxon>
    </lineage>
</organism>
<proteinExistence type="predicted"/>
<keyword evidence="1" id="KW-1185">Reference proteome</keyword>
<evidence type="ECO:0000313" key="2">
    <source>
        <dbReference type="RefSeq" id="XP_022103895.1"/>
    </source>
</evidence>
<dbReference type="GeneID" id="110986379"/>
<dbReference type="AlphaFoldDB" id="A0A8B7ZKQ2"/>
<gene>
    <name evidence="2 3" type="primary">LOC110986379</name>
</gene>
<dbReference type="SUPFAM" id="SSF53850">
    <property type="entry name" value="Periplasmic binding protein-like II"/>
    <property type="match status" value="1"/>
</dbReference>
<evidence type="ECO:0000313" key="1">
    <source>
        <dbReference type="Proteomes" id="UP000694845"/>
    </source>
</evidence>
<dbReference type="KEGG" id="aplc:110986379"/>
<protein>
    <submittedName>
        <fullName evidence="2 3">Uncharacterized protein LOC110986379</fullName>
    </submittedName>
</protein>
<dbReference type="PANTHER" id="PTHR35841:SF1">
    <property type="entry name" value="PHOSPHONATES-BINDING PERIPLASMIC PROTEIN"/>
    <property type="match status" value="1"/>
</dbReference>
<sequence>MEKHQAFQEQECPRILRLITYLAPSIPLEYFEVLKEYLEEKLDCYVYLLCESRWSGPPDDRVDPFTTGDADIGFVCAPTFQRMHSKSSSKAALLGVAPAHITPHGSDLPVYYTEVVVHKDNCDRFKRFEDLRGSVWAYNDAHSLSGYWITRLELEKMAESTTTFFNKTLQSGSHLKSIEMILDKTIDGTGIDSNVLAFQMKAHPKLKDKLHVVTSWGPLPVYPGVVNSELPEDLKKSITGHLLNMHQEPKWQAKLNDYMVSKFVPVTLNQYQLEIQ</sequence>
<name>A0A8B7ZKQ2_ACAPL</name>
<dbReference type="Pfam" id="PF12974">
    <property type="entry name" value="Phosphonate-bd"/>
    <property type="match status" value="1"/>
</dbReference>
<dbReference type="RefSeq" id="XP_022103896.1">
    <property type="nucleotide sequence ID" value="XM_022248204.1"/>
</dbReference>
<dbReference type="Proteomes" id="UP000694845">
    <property type="component" value="Unplaced"/>
</dbReference>
<dbReference type="OMA" id="VDIAFMS"/>
<reference evidence="2 3" key="1">
    <citation type="submission" date="2025-04" db="UniProtKB">
        <authorList>
            <consortium name="RefSeq"/>
        </authorList>
    </citation>
    <scope>IDENTIFICATION</scope>
</reference>